<dbReference type="EMBL" id="GBRH01267655">
    <property type="protein sequence ID" value="JAD30240.1"/>
    <property type="molecule type" value="Transcribed_RNA"/>
</dbReference>
<organism evidence="1">
    <name type="scientific">Arundo donax</name>
    <name type="common">Giant reed</name>
    <name type="synonym">Donax arundinaceus</name>
    <dbReference type="NCBI Taxonomy" id="35708"/>
    <lineage>
        <taxon>Eukaryota</taxon>
        <taxon>Viridiplantae</taxon>
        <taxon>Streptophyta</taxon>
        <taxon>Embryophyta</taxon>
        <taxon>Tracheophyta</taxon>
        <taxon>Spermatophyta</taxon>
        <taxon>Magnoliopsida</taxon>
        <taxon>Liliopsida</taxon>
        <taxon>Poales</taxon>
        <taxon>Poaceae</taxon>
        <taxon>PACMAD clade</taxon>
        <taxon>Arundinoideae</taxon>
        <taxon>Arundineae</taxon>
        <taxon>Arundo</taxon>
    </lineage>
</organism>
<reference evidence="1" key="2">
    <citation type="journal article" date="2015" name="Data Brief">
        <title>Shoot transcriptome of the giant reed, Arundo donax.</title>
        <authorList>
            <person name="Barrero R.A."/>
            <person name="Guerrero F.D."/>
            <person name="Moolhuijzen P."/>
            <person name="Goolsby J.A."/>
            <person name="Tidwell J."/>
            <person name="Bellgard S.E."/>
            <person name="Bellgard M.I."/>
        </authorList>
    </citation>
    <scope>NUCLEOTIDE SEQUENCE</scope>
    <source>
        <tissue evidence="1">Shoot tissue taken approximately 20 cm above the soil surface</tissue>
    </source>
</reference>
<proteinExistence type="predicted"/>
<sequence>MVNLVYGLLASVQIIYGDFECFFDWEVSSCLHLIEEEEDFGLFAFGADSVGPSALDILETCPVVK</sequence>
<protein>
    <submittedName>
        <fullName evidence="1">Uncharacterized protein</fullName>
    </submittedName>
</protein>
<dbReference type="AlphaFoldDB" id="A0A0A8Z0H4"/>
<accession>A0A0A8Z0H4</accession>
<evidence type="ECO:0000313" key="1">
    <source>
        <dbReference type="EMBL" id="JAD30240.1"/>
    </source>
</evidence>
<reference evidence="1" key="1">
    <citation type="submission" date="2014-09" db="EMBL/GenBank/DDBJ databases">
        <authorList>
            <person name="Magalhaes I.L.F."/>
            <person name="Oliveira U."/>
            <person name="Santos F.R."/>
            <person name="Vidigal T.H.D.A."/>
            <person name="Brescovit A.D."/>
            <person name="Santos A.J."/>
        </authorList>
    </citation>
    <scope>NUCLEOTIDE SEQUENCE</scope>
    <source>
        <tissue evidence="1">Shoot tissue taken approximately 20 cm above the soil surface</tissue>
    </source>
</reference>
<name>A0A0A8Z0H4_ARUDO</name>